<evidence type="ECO:0000259" key="5">
    <source>
        <dbReference type="PROSITE" id="PS50977"/>
    </source>
</evidence>
<name>A0ABW0AJN1_9ACTN</name>
<dbReference type="InterPro" id="IPR009057">
    <property type="entry name" value="Homeodomain-like_sf"/>
</dbReference>
<feature type="DNA-binding region" description="H-T-H motif" evidence="4">
    <location>
        <begin position="34"/>
        <end position="53"/>
    </location>
</feature>
<evidence type="ECO:0000256" key="4">
    <source>
        <dbReference type="PROSITE-ProRule" id="PRU00335"/>
    </source>
</evidence>
<keyword evidence="3" id="KW-0804">Transcription</keyword>
<organism evidence="6 7">
    <name type="scientific">Streptomyces amakusaensis</name>
    <dbReference type="NCBI Taxonomy" id="67271"/>
    <lineage>
        <taxon>Bacteria</taxon>
        <taxon>Bacillati</taxon>
        <taxon>Actinomycetota</taxon>
        <taxon>Actinomycetes</taxon>
        <taxon>Kitasatosporales</taxon>
        <taxon>Streptomycetaceae</taxon>
        <taxon>Streptomyces</taxon>
    </lineage>
</organism>
<keyword evidence="1" id="KW-0805">Transcription regulation</keyword>
<comment type="caution">
    <text evidence="6">The sequence shown here is derived from an EMBL/GenBank/DDBJ whole genome shotgun (WGS) entry which is preliminary data.</text>
</comment>
<gene>
    <name evidence="6" type="ORF">ACFPRH_19400</name>
</gene>
<evidence type="ECO:0000256" key="3">
    <source>
        <dbReference type="ARBA" id="ARBA00023163"/>
    </source>
</evidence>
<dbReference type="EMBL" id="JBHSKP010000012">
    <property type="protein sequence ID" value="MFC5153903.1"/>
    <property type="molecule type" value="Genomic_DNA"/>
</dbReference>
<evidence type="ECO:0000256" key="1">
    <source>
        <dbReference type="ARBA" id="ARBA00023015"/>
    </source>
</evidence>
<dbReference type="Gene3D" id="1.10.357.10">
    <property type="entry name" value="Tetracycline Repressor, domain 2"/>
    <property type="match status" value="1"/>
</dbReference>
<keyword evidence="7" id="KW-1185">Reference proteome</keyword>
<evidence type="ECO:0000256" key="2">
    <source>
        <dbReference type="ARBA" id="ARBA00023125"/>
    </source>
</evidence>
<dbReference type="SUPFAM" id="SSF46689">
    <property type="entry name" value="Homeodomain-like"/>
    <property type="match status" value="1"/>
</dbReference>
<dbReference type="PRINTS" id="PR00455">
    <property type="entry name" value="HTHTETR"/>
</dbReference>
<dbReference type="InterPro" id="IPR001647">
    <property type="entry name" value="HTH_TetR"/>
</dbReference>
<reference evidence="7" key="1">
    <citation type="journal article" date="2019" name="Int. J. Syst. Evol. Microbiol.">
        <title>The Global Catalogue of Microorganisms (GCM) 10K type strain sequencing project: providing services to taxonomists for standard genome sequencing and annotation.</title>
        <authorList>
            <consortium name="The Broad Institute Genomics Platform"/>
            <consortium name="The Broad Institute Genome Sequencing Center for Infectious Disease"/>
            <person name="Wu L."/>
            <person name="Ma J."/>
        </authorList>
    </citation>
    <scope>NUCLEOTIDE SEQUENCE [LARGE SCALE GENOMIC DNA]</scope>
    <source>
        <strain evidence="7">PCU 266</strain>
    </source>
</reference>
<dbReference type="PANTHER" id="PTHR30055">
    <property type="entry name" value="HTH-TYPE TRANSCRIPTIONAL REGULATOR RUTR"/>
    <property type="match status" value="1"/>
</dbReference>
<dbReference type="RefSeq" id="WP_344478629.1">
    <property type="nucleotide sequence ID" value="NZ_BAAASB010000010.1"/>
</dbReference>
<dbReference type="Proteomes" id="UP001596160">
    <property type="component" value="Unassembled WGS sequence"/>
</dbReference>
<feature type="domain" description="HTH tetR-type" evidence="5">
    <location>
        <begin position="11"/>
        <end position="71"/>
    </location>
</feature>
<dbReference type="Pfam" id="PF00440">
    <property type="entry name" value="TetR_N"/>
    <property type="match status" value="1"/>
</dbReference>
<evidence type="ECO:0000313" key="7">
    <source>
        <dbReference type="Proteomes" id="UP001596160"/>
    </source>
</evidence>
<dbReference type="PROSITE" id="PS50977">
    <property type="entry name" value="HTH_TETR_2"/>
    <property type="match status" value="1"/>
</dbReference>
<proteinExistence type="predicted"/>
<dbReference type="InterPro" id="IPR050109">
    <property type="entry name" value="HTH-type_TetR-like_transc_reg"/>
</dbReference>
<dbReference type="PANTHER" id="PTHR30055:SF234">
    <property type="entry name" value="HTH-TYPE TRANSCRIPTIONAL REGULATOR BETI"/>
    <property type="match status" value="1"/>
</dbReference>
<sequence>MPLPRFHRLPPERQAYILDVARRHFAEHGPEAASYNKIIEAVGFSKTAAYQYFDGRDDLLSAVLDAVRERLSSALGPWTEARRAEEFWSRLEQGSWALISHLHTHPEDLALAVAALGKGGDEEYLTWFTAVVANGQRLGVIRTDVDRDLLVAVTAAVFQAADARTLARLRASDAAETTDLQLWSLLRGLWSPPDGRGSDGGHYGDRKGGDLAH</sequence>
<evidence type="ECO:0000313" key="6">
    <source>
        <dbReference type="EMBL" id="MFC5153903.1"/>
    </source>
</evidence>
<protein>
    <submittedName>
        <fullName evidence="6">TetR/AcrR family transcriptional regulator</fullName>
    </submittedName>
</protein>
<accession>A0ABW0AJN1</accession>
<keyword evidence="2 4" id="KW-0238">DNA-binding</keyword>